<dbReference type="KEGG" id="tet:TTHERM_01126380"/>
<dbReference type="Pfam" id="PF00069">
    <property type="entry name" value="Pkinase"/>
    <property type="match status" value="1"/>
</dbReference>
<feature type="compositionally biased region" description="Polar residues" evidence="9">
    <location>
        <begin position="13"/>
        <end position="45"/>
    </location>
</feature>
<feature type="binding site" evidence="7">
    <location>
        <position position="137"/>
    </location>
    <ligand>
        <name>ATP</name>
        <dbReference type="ChEBI" id="CHEBI:30616"/>
    </ligand>
</feature>
<keyword evidence="5 11" id="KW-0418">Kinase</keyword>
<proteinExistence type="inferred from homology"/>
<reference evidence="12" key="1">
    <citation type="journal article" date="2006" name="PLoS Biol.">
        <title>Macronuclear genome sequence of the ciliate Tetrahymena thermophila, a model eukaryote.</title>
        <authorList>
            <person name="Eisen J.A."/>
            <person name="Coyne R.S."/>
            <person name="Wu M."/>
            <person name="Wu D."/>
            <person name="Thiagarajan M."/>
            <person name="Wortman J.R."/>
            <person name="Badger J.H."/>
            <person name="Ren Q."/>
            <person name="Amedeo P."/>
            <person name="Jones K.M."/>
            <person name="Tallon L.J."/>
            <person name="Delcher A.L."/>
            <person name="Salzberg S.L."/>
            <person name="Silva J.C."/>
            <person name="Haas B.J."/>
            <person name="Majoros W.H."/>
            <person name="Farzad M."/>
            <person name="Carlton J.M."/>
            <person name="Smith R.K. Jr."/>
            <person name="Garg J."/>
            <person name="Pearlman R.E."/>
            <person name="Karrer K.M."/>
            <person name="Sun L."/>
            <person name="Manning G."/>
            <person name="Elde N.C."/>
            <person name="Turkewitz A.P."/>
            <person name="Asai D.J."/>
            <person name="Wilkes D.E."/>
            <person name="Wang Y."/>
            <person name="Cai H."/>
            <person name="Collins K."/>
            <person name="Stewart B.A."/>
            <person name="Lee S.R."/>
            <person name="Wilamowska K."/>
            <person name="Weinberg Z."/>
            <person name="Ruzzo W.L."/>
            <person name="Wloga D."/>
            <person name="Gaertig J."/>
            <person name="Frankel J."/>
            <person name="Tsao C.-C."/>
            <person name="Gorovsky M.A."/>
            <person name="Keeling P.J."/>
            <person name="Waller R.F."/>
            <person name="Patron N.J."/>
            <person name="Cherry J.M."/>
            <person name="Stover N.A."/>
            <person name="Krieger C.J."/>
            <person name="del Toro C."/>
            <person name="Ryder H.F."/>
            <person name="Williamson S.C."/>
            <person name="Barbeau R.A."/>
            <person name="Hamilton E.P."/>
            <person name="Orias E."/>
        </authorList>
    </citation>
    <scope>NUCLEOTIDE SEQUENCE [LARGE SCALE GENOMIC DNA]</scope>
    <source>
        <strain evidence="12">SB210</strain>
    </source>
</reference>
<dbReference type="OMA" id="ICYGNDM"/>
<evidence type="ECO:0000313" key="12">
    <source>
        <dbReference type="Proteomes" id="UP000009168"/>
    </source>
</evidence>
<dbReference type="FunFam" id="3.30.200.20:FF:000042">
    <property type="entry name" value="Aurora kinase A"/>
    <property type="match status" value="1"/>
</dbReference>
<evidence type="ECO:0000256" key="1">
    <source>
        <dbReference type="ARBA" id="ARBA00022527"/>
    </source>
</evidence>
<feature type="compositionally biased region" description="Low complexity" evidence="9">
    <location>
        <begin position="74"/>
        <end position="90"/>
    </location>
</feature>
<evidence type="ECO:0000256" key="6">
    <source>
        <dbReference type="ARBA" id="ARBA00022840"/>
    </source>
</evidence>
<dbReference type="Gene3D" id="1.10.510.10">
    <property type="entry name" value="Transferase(Phosphotransferase) domain 1"/>
    <property type="match status" value="1"/>
</dbReference>
<evidence type="ECO:0000256" key="2">
    <source>
        <dbReference type="ARBA" id="ARBA00022553"/>
    </source>
</evidence>
<feature type="domain" description="Protein kinase" evidence="10">
    <location>
        <begin position="104"/>
        <end position="362"/>
    </location>
</feature>
<dbReference type="FunFam" id="1.10.510.10:FF:000210">
    <property type="entry name" value="Non-specific serine/threonine protein kinase"/>
    <property type="match status" value="1"/>
</dbReference>
<organism evidence="11 12">
    <name type="scientific">Tetrahymena thermophila (strain SB210)</name>
    <dbReference type="NCBI Taxonomy" id="312017"/>
    <lineage>
        <taxon>Eukaryota</taxon>
        <taxon>Sar</taxon>
        <taxon>Alveolata</taxon>
        <taxon>Ciliophora</taxon>
        <taxon>Intramacronucleata</taxon>
        <taxon>Oligohymenophorea</taxon>
        <taxon>Hymenostomatida</taxon>
        <taxon>Tetrahymenina</taxon>
        <taxon>Tetrahymenidae</taxon>
        <taxon>Tetrahymena</taxon>
    </lineage>
</organism>
<feature type="region of interest" description="Disordered" evidence="9">
    <location>
        <begin position="63"/>
        <end position="92"/>
    </location>
</feature>
<feature type="compositionally biased region" description="Basic and acidic residues" evidence="9">
    <location>
        <begin position="1"/>
        <end position="12"/>
    </location>
</feature>
<evidence type="ECO:0000256" key="5">
    <source>
        <dbReference type="ARBA" id="ARBA00022777"/>
    </source>
</evidence>
<dbReference type="SUPFAM" id="SSF56112">
    <property type="entry name" value="Protein kinase-like (PK-like)"/>
    <property type="match status" value="1"/>
</dbReference>
<dbReference type="GeneID" id="7835496"/>
<dbReference type="PROSITE" id="PS50011">
    <property type="entry name" value="PROTEIN_KINASE_DOM"/>
    <property type="match status" value="1"/>
</dbReference>
<dbReference type="RefSeq" id="XP_001026019.1">
    <property type="nucleotide sequence ID" value="XM_001026019.1"/>
</dbReference>
<keyword evidence="2" id="KW-0597">Phosphoprotein</keyword>
<sequence length="449" mass="51247">MGNCCNKDKDGNTESVGAKSSLQIRRVPPQSQQLQETPTPQQKETGQIKLVVNLAETVENQDTYQDTENIKRLSSGSVGSVGSRSSSSSRISANSRKNLSIQDFVIDRPLGKGAFGQVYLVTKKDSQRKYAMKTIKKIDMVKLQLIEATILEKTILLKSSHPFIVQLKYCIQTEKKIYLIMEYIQGGELFTLLKHCGQFTEKVAKFIIAEIILGIQYLHETLKIIYRDIKPENILLTKSGHIKISDFGLSKEFQNKDEKTYTFAGTPEYLAPEIVLNKGHNKNVDLWGIGVFLYELVAGYPPFQDKNRNYDKISKQIIMNRPTYPENFSPNLKDLIKKLLNSDPQMRLGANSFTDLKEHPFFYDVDWEALENLKIESPIKKFTQQEKPTKAAVRPRAIFETPLQTNIKLPQILGMTYDQDEINAANKQNNADDEDELLKYKYDCNLNNN</sequence>
<evidence type="ECO:0000256" key="8">
    <source>
        <dbReference type="RuleBase" id="RU000304"/>
    </source>
</evidence>
<gene>
    <name evidence="11" type="ORF">TTHERM_01126380</name>
</gene>
<evidence type="ECO:0000256" key="9">
    <source>
        <dbReference type="SAM" id="MobiDB-lite"/>
    </source>
</evidence>
<dbReference type="InterPro" id="IPR008271">
    <property type="entry name" value="Ser/Thr_kinase_AS"/>
</dbReference>
<comment type="similarity">
    <text evidence="8">Belongs to the protein kinase superfamily.</text>
</comment>
<name>Q24DD1_TETTS</name>
<keyword evidence="3" id="KW-0808">Transferase</keyword>
<feature type="region of interest" description="Disordered" evidence="9">
    <location>
        <begin position="1"/>
        <end position="47"/>
    </location>
</feature>
<dbReference type="InterPro" id="IPR011009">
    <property type="entry name" value="Kinase-like_dom_sf"/>
</dbReference>
<evidence type="ECO:0000256" key="7">
    <source>
        <dbReference type="PROSITE-ProRule" id="PRU10141"/>
    </source>
</evidence>
<dbReference type="InterPro" id="IPR045270">
    <property type="entry name" value="STKc_AGC"/>
</dbReference>
<dbReference type="OrthoDB" id="432483at2759"/>
<evidence type="ECO:0000256" key="3">
    <source>
        <dbReference type="ARBA" id="ARBA00022679"/>
    </source>
</evidence>
<accession>Q24DD1</accession>
<dbReference type="InterPro" id="IPR017441">
    <property type="entry name" value="Protein_kinase_ATP_BS"/>
</dbReference>
<dbReference type="STRING" id="312017.Q24DD1"/>
<dbReference type="AlphaFoldDB" id="Q24DD1"/>
<evidence type="ECO:0000259" key="10">
    <source>
        <dbReference type="PROSITE" id="PS50011"/>
    </source>
</evidence>
<dbReference type="GO" id="GO:0004674">
    <property type="term" value="F:protein serine/threonine kinase activity"/>
    <property type="evidence" value="ECO:0007669"/>
    <property type="project" value="UniProtKB-KW"/>
</dbReference>
<keyword evidence="6 7" id="KW-0067">ATP-binding</keyword>
<evidence type="ECO:0000256" key="4">
    <source>
        <dbReference type="ARBA" id="ARBA00022741"/>
    </source>
</evidence>
<dbReference type="CDD" id="cd05123">
    <property type="entry name" value="STKc_AGC"/>
    <property type="match status" value="1"/>
</dbReference>
<protein>
    <submittedName>
        <fullName evidence="11">Serine/Threonine kinase domain protein</fullName>
    </submittedName>
</protein>
<dbReference type="SMART" id="SM00220">
    <property type="entry name" value="S_TKc"/>
    <property type="match status" value="1"/>
</dbReference>
<dbReference type="Proteomes" id="UP000009168">
    <property type="component" value="Unassembled WGS sequence"/>
</dbReference>
<keyword evidence="1 8" id="KW-0723">Serine/threonine-protein kinase</keyword>
<dbReference type="eggNOG" id="KOG0598">
    <property type="taxonomic scope" value="Eukaryota"/>
</dbReference>
<dbReference type="PANTHER" id="PTHR24351">
    <property type="entry name" value="RIBOSOMAL PROTEIN S6 KINASE"/>
    <property type="match status" value="1"/>
</dbReference>
<keyword evidence="4 7" id="KW-0547">Nucleotide-binding</keyword>
<dbReference type="InParanoid" id="Q24DD1"/>
<dbReference type="Gene3D" id="3.30.200.20">
    <property type="entry name" value="Phosphorylase Kinase, domain 1"/>
    <property type="match status" value="1"/>
</dbReference>
<dbReference type="HOGENOM" id="CLU_000288_63_5_1"/>
<dbReference type="GO" id="GO:0005524">
    <property type="term" value="F:ATP binding"/>
    <property type="evidence" value="ECO:0007669"/>
    <property type="project" value="UniProtKB-UniRule"/>
</dbReference>
<dbReference type="InterPro" id="IPR000719">
    <property type="entry name" value="Prot_kinase_dom"/>
</dbReference>
<dbReference type="PROSITE" id="PS00107">
    <property type="entry name" value="PROTEIN_KINASE_ATP"/>
    <property type="match status" value="1"/>
</dbReference>
<dbReference type="EMBL" id="GG662330">
    <property type="protein sequence ID" value="EAS05774.1"/>
    <property type="molecule type" value="Genomic_DNA"/>
</dbReference>
<dbReference type="PROSITE" id="PS00108">
    <property type="entry name" value="PROTEIN_KINASE_ST"/>
    <property type="match status" value="1"/>
</dbReference>
<evidence type="ECO:0000313" key="11">
    <source>
        <dbReference type="EMBL" id="EAS05774.1"/>
    </source>
</evidence>
<keyword evidence="12" id="KW-1185">Reference proteome</keyword>